<organism evidence="6">
    <name type="scientific">Wuchereria bancrofti</name>
    <dbReference type="NCBI Taxonomy" id="6293"/>
    <lineage>
        <taxon>Eukaryota</taxon>
        <taxon>Metazoa</taxon>
        <taxon>Ecdysozoa</taxon>
        <taxon>Nematoda</taxon>
        <taxon>Chromadorea</taxon>
        <taxon>Rhabditida</taxon>
        <taxon>Spirurina</taxon>
        <taxon>Spiruromorpha</taxon>
        <taxon>Filarioidea</taxon>
        <taxon>Onchocercidae</taxon>
        <taxon>Wuchereria</taxon>
    </lineage>
</organism>
<reference evidence="6" key="1">
    <citation type="submission" date="2016-11" db="UniProtKB">
        <authorList>
            <consortium name="WormBaseParasite"/>
        </authorList>
    </citation>
    <scope>IDENTIFICATION</scope>
    <source>
        <strain evidence="6">pt0022</strain>
    </source>
</reference>
<dbReference type="STRING" id="6293.A0A183XPH4"/>
<evidence type="ECO:0000313" key="4">
    <source>
        <dbReference type="EMBL" id="VDM21606.1"/>
    </source>
</evidence>
<dbReference type="InterPro" id="IPR046450">
    <property type="entry name" value="PA_dom_sf"/>
</dbReference>
<dbReference type="EMBL" id="UYWW01012571">
    <property type="protein sequence ID" value="VDM21606.1"/>
    <property type="molecule type" value="Genomic_DNA"/>
</dbReference>
<dbReference type="PANTHER" id="PTHR22702">
    <property type="entry name" value="PROTEASE-ASSOCIATED DOMAIN-CONTAINING PROTEIN"/>
    <property type="match status" value="1"/>
</dbReference>
<evidence type="ECO:0000313" key="5">
    <source>
        <dbReference type="Proteomes" id="UP000270924"/>
    </source>
</evidence>
<keyword evidence="1" id="KW-0732">Signal</keyword>
<dbReference type="Proteomes" id="UP000270924">
    <property type="component" value="Unassembled WGS sequence"/>
</dbReference>
<evidence type="ECO:0000256" key="1">
    <source>
        <dbReference type="ARBA" id="ARBA00022729"/>
    </source>
</evidence>
<reference evidence="4 5" key="2">
    <citation type="submission" date="2018-11" db="EMBL/GenBank/DDBJ databases">
        <authorList>
            <consortium name="Pathogen Informatics"/>
        </authorList>
    </citation>
    <scope>NUCLEOTIDE SEQUENCE [LARGE SCALE GENOMIC DNA]</scope>
</reference>
<dbReference type="Pfam" id="PF02225">
    <property type="entry name" value="PA"/>
    <property type="match status" value="1"/>
</dbReference>
<keyword evidence="2" id="KW-0325">Glycoprotein</keyword>
<accession>A0A183XPH4</accession>
<gene>
    <name evidence="4" type="ORF">WBA_LOCUS12038</name>
</gene>
<dbReference type="OrthoDB" id="8118055at2759"/>
<feature type="domain" description="PA" evidence="3">
    <location>
        <begin position="58"/>
        <end position="143"/>
    </location>
</feature>
<name>A0A183XPH4_WUCBA</name>
<dbReference type="WBParaSite" id="maker-PairedContig_5233-snap-gene-0.10-mRNA-1">
    <property type="protein sequence ID" value="maker-PairedContig_5233-snap-gene-0.10-mRNA-1"/>
    <property type="gene ID" value="maker-PairedContig_5233-snap-gene-0.10"/>
</dbReference>
<dbReference type="SUPFAM" id="SSF52025">
    <property type="entry name" value="PA domain"/>
    <property type="match status" value="1"/>
</dbReference>
<evidence type="ECO:0000313" key="6">
    <source>
        <dbReference type="WBParaSite" id="maker-PairedContig_5233-snap-gene-0.10-mRNA-1"/>
    </source>
</evidence>
<evidence type="ECO:0000259" key="3">
    <source>
        <dbReference type="Pfam" id="PF02225"/>
    </source>
</evidence>
<dbReference type="Gene3D" id="3.50.30.30">
    <property type="match status" value="1"/>
</dbReference>
<dbReference type="InterPro" id="IPR003137">
    <property type="entry name" value="PA_domain"/>
</dbReference>
<proteinExistence type="predicted"/>
<dbReference type="AlphaFoldDB" id="A0A183XPH4"/>
<protein>
    <submittedName>
        <fullName evidence="6">PA domain-containing protein</fullName>
    </submittedName>
</protein>
<dbReference type="PANTHER" id="PTHR22702:SF1">
    <property type="entry name" value="PROTEASE-ASSOCIATED DOMAIN-CONTAINING PROTEIN 1"/>
    <property type="match status" value="1"/>
</dbReference>
<keyword evidence="5" id="KW-1185">Reference proteome</keyword>
<dbReference type="OMA" id="ESDTVMF"/>
<evidence type="ECO:0000256" key="2">
    <source>
        <dbReference type="ARBA" id="ARBA00023180"/>
    </source>
</evidence>
<sequence>MIVIAGSERHGFGFNDNRIVQVVSQPIFGKLHWRAASAQFGKNLNYKAVVAEVQIAVPFRACSPLTNAPRMKGRIAVVQRQDCMFQEKARYVQRSGAIGIIIIDNTIGTSIDVLPPFAMSGDQTMKDDIVIPAVFLYNKEGLAFMEHIVHYPNALVRLSDRLSNPYSLFENFACYGKYKYPLNKLDLLEDVDFSEDVIVIDSSLPAVLLNFRFASVSAENNTEDKQKVIEENIEEMQKLYNLATESDTVMFYNVIRQIGYWQLGLNMQPTEAELKKFFLLIPTVIKMKEIAQKPGRLLGSITTVSCRLWDELFDCQRVR</sequence>